<dbReference type="PROSITE" id="PS51257">
    <property type="entry name" value="PROKAR_LIPOPROTEIN"/>
    <property type="match status" value="1"/>
</dbReference>
<organism evidence="1 2">
    <name type="scientific">Neisseria canis</name>
    <dbReference type="NCBI Taxonomy" id="493"/>
    <lineage>
        <taxon>Bacteria</taxon>
        <taxon>Pseudomonadati</taxon>
        <taxon>Pseudomonadota</taxon>
        <taxon>Betaproteobacteria</taxon>
        <taxon>Neisseriales</taxon>
        <taxon>Neisseriaceae</taxon>
        <taxon>Neisseria</taxon>
    </lineage>
</organism>
<sequence length="105" mass="10935">MTKSLLAVMTMALALTACGEKKVDTPAASGAEATGSAANLSPECQAYFERMEKCFAKGGAQIESLKAGLEESKKGLVDLPADQQAQACKMGNDQFTQVAQAAKCE</sequence>
<gene>
    <name evidence="1" type="ORF">NCTC10296_00960</name>
</gene>
<dbReference type="KEGG" id="nci:NCTC10296_00960"/>
<protein>
    <recommendedName>
        <fullName evidence="3">Lipoprotein</fullName>
    </recommendedName>
</protein>
<dbReference type="InterPro" id="IPR020493">
    <property type="entry name" value="Uncharacterised_HI0310"/>
</dbReference>
<dbReference type="Proteomes" id="UP000279284">
    <property type="component" value="Chromosome"/>
</dbReference>
<dbReference type="EMBL" id="LR134313">
    <property type="protein sequence ID" value="VEF00643.1"/>
    <property type="molecule type" value="Genomic_DNA"/>
</dbReference>
<dbReference type="RefSeq" id="WP_126326618.1">
    <property type="nucleotide sequence ID" value="NZ_CAUJPY010000011.1"/>
</dbReference>
<evidence type="ECO:0000313" key="2">
    <source>
        <dbReference type="Proteomes" id="UP000279284"/>
    </source>
</evidence>
<proteinExistence type="predicted"/>
<reference evidence="1 2" key="1">
    <citation type="submission" date="2018-12" db="EMBL/GenBank/DDBJ databases">
        <authorList>
            <consortium name="Pathogen Informatics"/>
        </authorList>
    </citation>
    <scope>NUCLEOTIDE SEQUENCE [LARGE SCALE GENOMIC DNA]</scope>
    <source>
        <strain evidence="1 2">NCTC10296</strain>
    </source>
</reference>
<dbReference type="Pfam" id="PF17274">
    <property type="entry name" value="DUF5339"/>
    <property type="match status" value="1"/>
</dbReference>
<keyword evidence="2" id="KW-1185">Reference proteome</keyword>
<dbReference type="OrthoDB" id="8606264at2"/>
<accession>A0A448D7L8</accession>
<evidence type="ECO:0008006" key="3">
    <source>
        <dbReference type="Google" id="ProtNLM"/>
    </source>
</evidence>
<evidence type="ECO:0000313" key="1">
    <source>
        <dbReference type="EMBL" id="VEF00643.1"/>
    </source>
</evidence>
<dbReference type="AlphaFoldDB" id="A0A448D7L8"/>
<name>A0A448D7L8_9NEIS</name>